<evidence type="ECO:0000313" key="1">
    <source>
        <dbReference type="EMBL" id="KGN58427.1"/>
    </source>
</evidence>
<proteinExistence type="predicted"/>
<accession>A0A0A0LCK7</accession>
<reference evidence="1 2" key="2">
    <citation type="journal article" date="2009" name="PLoS ONE">
        <title>An integrated genetic and cytogenetic map of the cucumber genome.</title>
        <authorList>
            <person name="Ren Y."/>
            <person name="Zhang Z."/>
            <person name="Liu J."/>
            <person name="Staub J.E."/>
            <person name="Han Y."/>
            <person name="Cheng Z."/>
            <person name="Li X."/>
            <person name="Lu J."/>
            <person name="Miao H."/>
            <person name="Kang H."/>
            <person name="Xie B."/>
            <person name="Gu X."/>
            <person name="Wang X."/>
            <person name="Du Y."/>
            <person name="Jin W."/>
            <person name="Huang S."/>
        </authorList>
    </citation>
    <scope>NUCLEOTIDE SEQUENCE [LARGE SCALE GENOMIC DNA]</scope>
    <source>
        <strain evidence="2">cv. 9930</strain>
    </source>
</reference>
<dbReference type="Gramene" id="KGN58427">
    <property type="protein sequence ID" value="KGN58427"/>
    <property type="gene ID" value="Csa_3G642680"/>
</dbReference>
<reference evidence="1 2" key="1">
    <citation type="journal article" date="2009" name="Nat. Genet.">
        <title>The genome of the cucumber, Cucumis sativus L.</title>
        <authorList>
            <person name="Huang S."/>
            <person name="Li R."/>
            <person name="Zhang Z."/>
            <person name="Li L."/>
            <person name="Gu X."/>
            <person name="Fan W."/>
            <person name="Lucas W.J."/>
            <person name="Wang X."/>
            <person name="Xie B."/>
            <person name="Ni P."/>
            <person name="Ren Y."/>
            <person name="Zhu H."/>
            <person name="Li J."/>
            <person name="Lin K."/>
            <person name="Jin W."/>
            <person name="Fei Z."/>
            <person name="Li G."/>
            <person name="Staub J."/>
            <person name="Kilian A."/>
            <person name="van der Vossen E.A."/>
            <person name="Wu Y."/>
            <person name="Guo J."/>
            <person name="He J."/>
            <person name="Jia Z."/>
            <person name="Ren Y."/>
            <person name="Tian G."/>
            <person name="Lu Y."/>
            <person name="Ruan J."/>
            <person name="Qian W."/>
            <person name="Wang M."/>
            <person name="Huang Q."/>
            <person name="Li B."/>
            <person name="Xuan Z."/>
            <person name="Cao J."/>
            <person name="Asan"/>
            <person name="Wu Z."/>
            <person name="Zhang J."/>
            <person name="Cai Q."/>
            <person name="Bai Y."/>
            <person name="Zhao B."/>
            <person name="Han Y."/>
            <person name="Li Y."/>
            <person name="Li X."/>
            <person name="Wang S."/>
            <person name="Shi Q."/>
            <person name="Liu S."/>
            <person name="Cho W.K."/>
            <person name="Kim J.Y."/>
            <person name="Xu Y."/>
            <person name="Heller-Uszynska K."/>
            <person name="Miao H."/>
            <person name="Cheng Z."/>
            <person name="Zhang S."/>
            <person name="Wu J."/>
            <person name="Yang Y."/>
            <person name="Kang H."/>
            <person name="Li M."/>
            <person name="Liang H."/>
            <person name="Ren X."/>
            <person name="Shi Z."/>
            <person name="Wen M."/>
            <person name="Jian M."/>
            <person name="Yang H."/>
            <person name="Zhang G."/>
            <person name="Yang Z."/>
            <person name="Chen R."/>
            <person name="Liu S."/>
            <person name="Li J."/>
            <person name="Ma L."/>
            <person name="Liu H."/>
            <person name="Zhou Y."/>
            <person name="Zhao J."/>
            <person name="Fang X."/>
            <person name="Li G."/>
            <person name="Fang L."/>
            <person name="Li Y."/>
            <person name="Liu D."/>
            <person name="Zheng H."/>
            <person name="Zhang Y."/>
            <person name="Qin N."/>
            <person name="Li Z."/>
            <person name="Yang G."/>
            <person name="Yang S."/>
            <person name="Bolund L."/>
            <person name="Kristiansen K."/>
            <person name="Zheng H."/>
            <person name="Li S."/>
            <person name="Zhang X."/>
            <person name="Yang H."/>
            <person name="Wang J."/>
            <person name="Sun R."/>
            <person name="Zhang B."/>
            <person name="Jiang S."/>
            <person name="Wang J."/>
            <person name="Du Y."/>
            <person name="Li S."/>
        </authorList>
    </citation>
    <scope>NUCLEOTIDE SEQUENCE [LARGE SCALE GENOMIC DNA]</scope>
    <source>
        <strain evidence="2">cv. 9930</strain>
    </source>
</reference>
<gene>
    <name evidence="1" type="ORF">Csa_3G642680</name>
</gene>
<reference evidence="1 2" key="3">
    <citation type="journal article" date="2010" name="BMC Genomics">
        <title>Transcriptome sequencing and comparative analysis of cucumber flowers with different sex types.</title>
        <authorList>
            <person name="Guo S."/>
            <person name="Zheng Y."/>
            <person name="Joung J.G."/>
            <person name="Liu S."/>
            <person name="Zhang Z."/>
            <person name="Crasta O.R."/>
            <person name="Sobral B.W."/>
            <person name="Xu Y."/>
            <person name="Huang S."/>
            <person name="Fei Z."/>
        </authorList>
    </citation>
    <scope>NUCLEOTIDE SEQUENCE [LARGE SCALE GENOMIC DNA]</scope>
    <source>
        <strain evidence="2">cv. 9930</strain>
    </source>
</reference>
<name>A0A0A0LCK7_CUCSA</name>
<dbReference type="AlphaFoldDB" id="A0A0A0LCK7"/>
<reference evidence="1 2" key="4">
    <citation type="journal article" date="2011" name="BMC Genomics">
        <title>RNA-Seq improves annotation of protein-coding genes in the cucumber genome.</title>
        <authorList>
            <person name="Li Z."/>
            <person name="Zhang Z."/>
            <person name="Yan P."/>
            <person name="Huang S."/>
            <person name="Fei Z."/>
            <person name="Lin K."/>
        </authorList>
    </citation>
    <scope>NUCLEOTIDE SEQUENCE [LARGE SCALE GENOMIC DNA]</scope>
    <source>
        <strain evidence="2">cv. 9930</strain>
    </source>
</reference>
<dbReference type="EMBL" id="CM002924">
    <property type="protein sequence ID" value="KGN58427.1"/>
    <property type="molecule type" value="Genomic_DNA"/>
</dbReference>
<organism evidence="1 2">
    <name type="scientific">Cucumis sativus</name>
    <name type="common">Cucumber</name>
    <dbReference type="NCBI Taxonomy" id="3659"/>
    <lineage>
        <taxon>Eukaryota</taxon>
        <taxon>Viridiplantae</taxon>
        <taxon>Streptophyta</taxon>
        <taxon>Embryophyta</taxon>
        <taxon>Tracheophyta</taxon>
        <taxon>Spermatophyta</taxon>
        <taxon>Magnoliopsida</taxon>
        <taxon>eudicotyledons</taxon>
        <taxon>Gunneridae</taxon>
        <taxon>Pentapetalae</taxon>
        <taxon>rosids</taxon>
        <taxon>fabids</taxon>
        <taxon>Cucurbitales</taxon>
        <taxon>Cucurbitaceae</taxon>
        <taxon>Benincaseae</taxon>
        <taxon>Cucumis</taxon>
    </lineage>
</organism>
<sequence length="86" mass="9511">MPSNLWANTSKQNNNPTISISSEDLEDLIKEQEESVIEELSGKDLITLFANQYDLRSFDPCFSPLKSSDIPAHLTAIVKDCGVILA</sequence>
<dbReference type="Proteomes" id="UP000029981">
    <property type="component" value="Chromosome 3"/>
</dbReference>
<evidence type="ECO:0000313" key="2">
    <source>
        <dbReference type="Proteomes" id="UP000029981"/>
    </source>
</evidence>
<protein>
    <submittedName>
        <fullName evidence="1">Uncharacterized protein</fullName>
    </submittedName>
</protein>
<keyword evidence="2" id="KW-1185">Reference proteome</keyword>